<sequence length="261" mass="31032">KTKYIKITKNNKNFDSLIYLLKNPEQINLLNEEQKNIYRQTFDENNAIMNYGCWVVNPSLEDVKQSKKRKHKSHNSNEIEDDYLGKNFENSQRDGIFDELPPIKCQQKFNFYYPFSQFGLVQQPQHQNFNNGKNKQINQLPLNIPLYRYNKQIQQQQLFSQRKQHKLSRFGLETIQEEEILPKESENTKNEYFLSKKENLQNRDKKESIPFTSVDYFSDKQFNGGLLDDVIKQQLIVRKPKEGSSTFYQKANYSPTNLGNH</sequence>
<proteinExistence type="predicted"/>
<dbReference type="Proteomes" id="UP000605970">
    <property type="component" value="Unassembled WGS sequence"/>
</dbReference>
<evidence type="ECO:0000256" key="1">
    <source>
        <dbReference type="SAM" id="MobiDB-lite"/>
    </source>
</evidence>
<evidence type="ECO:0000313" key="3">
    <source>
        <dbReference type="Proteomes" id="UP000605970"/>
    </source>
</evidence>
<gene>
    <name evidence="2" type="ORF">Mgra_00007425</name>
</gene>
<organism evidence="2 3">
    <name type="scientific">Meloidogyne graminicola</name>
    <dbReference type="NCBI Taxonomy" id="189291"/>
    <lineage>
        <taxon>Eukaryota</taxon>
        <taxon>Metazoa</taxon>
        <taxon>Ecdysozoa</taxon>
        <taxon>Nematoda</taxon>
        <taxon>Chromadorea</taxon>
        <taxon>Rhabditida</taxon>
        <taxon>Tylenchina</taxon>
        <taxon>Tylenchomorpha</taxon>
        <taxon>Tylenchoidea</taxon>
        <taxon>Meloidogynidae</taxon>
        <taxon>Meloidogyninae</taxon>
        <taxon>Meloidogyne</taxon>
    </lineage>
</organism>
<comment type="caution">
    <text evidence="2">The sequence shown here is derived from an EMBL/GenBank/DDBJ whole genome shotgun (WGS) entry which is preliminary data.</text>
</comment>
<feature type="non-terminal residue" evidence="2">
    <location>
        <position position="261"/>
    </location>
</feature>
<protein>
    <submittedName>
        <fullName evidence="2">Uncharacterized protein</fullName>
    </submittedName>
</protein>
<evidence type="ECO:0000313" key="2">
    <source>
        <dbReference type="EMBL" id="KAF7633146.1"/>
    </source>
</evidence>
<feature type="region of interest" description="Disordered" evidence="1">
    <location>
        <begin position="65"/>
        <end position="85"/>
    </location>
</feature>
<name>A0A8S9ZIL8_9BILA</name>
<dbReference type="AlphaFoldDB" id="A0A8S9ZIL8"/>
<reference evidence="2" key="1">
    <citation type="journal article" date="2020" name="Ecol. Evol.">
        <title>Genome structure and content of the rice root-knot nematode (Meloidogyne graminicola).</title>
        <authorList>
            <person name="Phan N.T."/>
            <person name="Danchin E.G.J."/>
            <person name="Klopp C."/>
            <person name="Perfus-Barbeoch L."/>
            <person name="Kozlowski D.K."/>
            <person name="Koutsovoulos G.D."/>
            <person name="Lopez-Roques C."/>
            <person name="Bouchez O."/>
            <person name="Zahm M."/>
            <person name="Besnard G."/>
            <person name="Bellafiore S."/>
        </authorList>
    </citation>
    <scope>NUCLEOTIDE SEQUENCE</scope>
    <source>
        <strain evidence="2">VN-18</strain>
    </source>
</reference>
<keyword evidence="3" id="KW-1185">Reference proteome</keyword>
<dbReference type="EMBL" id="JABEBT010000083">
    <property type="protein sequence ID" value="KAF7633146.1"/>
    <property type="molecule type" value="Genomic_DNA"/>
</dbReference>
<accession>A0A8S9ZIL8</accession>